<keyword evidence="4 7" id="KW-0812">Transmembrane</keyword>
<comment type="subcellular location">
    <subcellularLocation>
        <location evidence="1">Cell membrane</location>
        <topology evidence="1">Multi-pass membrane protein</topology>
    </subcellularLocation>
</comment>
<feature type="transmembrane region" description="Helical" evidence="7">
    <location>
        <begin position="477"/>
        <end position="498"/>
    </location>
</feature>
<evidence type="ECO:0000256" key="4">
    <source>
        <dbReference type="ARBA" id="ARBA00022692"/>
    </source>
</evidence>
<keyword evidence="6 7" id="KW-0472">Membrane</keyword>
<feature type="transmembrane region" description="Helical" evidence="7">
    <location>
        <begin position="523"/>
        <end position="545"/>
    </location>
</feature>
<feature type="transmembrane region" description="Helical" evidence="7">
    <location>
        <begin position="341"/>
        <end position="363"/>
    </location>
</feature>
<feature type="transmembrane region" description="Helical" evidence="7">
    <location>
        <begin position="137"/>
        <end position="152"/>
    </location>
</feature>
<comment type="caution">
    <text evidence="8">The sequence shown here is derived from an EMBL/GenBank/DDBJ whole genome shotgun (WGS) entry which is preliminary data.</text>
</comment>
<evidence type="ECO:0000256" key="3">
    <source>
        <dbReference type="ARBA" id="ARBA00022475"/>
    </source>
</evidence>
<feature type="transmembrane region" description="Helical" evidence="7">
    <location>
        <begin position="369"/>
        <end position="387"/>
    </location>
</feature>
<sequence length="554" mass="60534">MSEVQKMRGAEVGDHGLKKHDIKVSTVVFMIFCLVAAGCYGIEEIIPACGPGLTIVILCILPFIWALPFSLVASELGSARPQEGGYYKWVQEALGEFWGFQAGWWRTVSIYIDMVSYVVLAGGYASSQWNFSRPEEFLLKAAIILVFVYINIRGVKDIGVVSTILSILVMVAFGLVAICGFLHWGEGTDVSFQMTATETHGISDWFFLIAGGISIGMWMYSGYESMSTIAGEVSNPQVIPKATLITVPLIAAVYIIPTVAGLGSLGQWQDWAPDGDGVGYGDVVATFWGPAFGVIFVIIAILAQCSIFNTYIASGSRGFFSLADDHLAPQILVKCDKKHGVPYVAISTVAVVCLLLCMLPFGFIIILDVTMLVASYILVYISAIVLRKRIPKEEYQFKIPGGSGVLSVICIVPICVALFSFFINGSDCYLAGAVGMVSGTILYYIWRRRYGGLTKKNPQLFPANKRTGLAVGDTRKIAFMLLLLSIFNVIACFFMPWYENGWEADSYFDGMLPDANVDTITTIIYTGLHVFTAVCAIATIIFYIISKKVEPAKK</sequence>
<evidence type="ECO:0000256" key="5">
    <source>
        <dbReference type="ARBA" id="ARBA00022989"/>
    </source>
</evidence>
<dbReference type="RefSeq" id="WP_256132507.1">
    <property type="nucleotide sequence ID" value="NZ_JANFXK010000012.1"/>
</dbReference>
<name>A0ABT1RQ60_9FIRM</name>
<evidence type="ECO:0000256" key="2">
    <source>
        <dbReference type="ARBA" id="ARBA00022448"/>
    </source>
</evidence>
<gene>
    <name evidence="8" type="ORF">NE619_11325</name>
</gene>
<dbReference type="Pfam" id="PF13520">
    <property type="entry name" value="AA_permease_2"/>
    <property type="match status" value="1"/>
</dbReference>
<dbReference type="EMBL" id="JANFXK010000012">
    <property type="protein sequence ID" value="MCQ4637315.1"/>
    <property type="molecule type" value="Genomic_DNA"/>
</dbReference>
<protein>
    <submittedName>
        <fullName evidence="8">APC family permease</fullName>
    </submittedName>
</protein>
<accession>A0ABT1RQ60</accession>
<keyword evidence="2" id="KW-0813">Transport</keyword>
<dbReference type="InterPro" id="IPR044566">
    <property type="entry name" value="RMV1-like"/>
</dbReference>
<dbReference type="Proteomes" id="UP001524502">
    <property type="component" value="Unassembled WGS sequence"/>
</dbReference>
<dbReference type="PANTHER" id="PTHR45826">
    <property type="entry name" value="POLYAMINE TRANSPORTER PUT1"/>
    <property type="match status" value="1"/>
</dbReference>
<feature type="transmembrane region" description="Helical" evidence="7">
    <location>
        <begin position="429"/>
        <end position="446"/>
    </location>
</feature>
<feature type="transmembrane region" description="Helical" evidence="7">
    <location>
        <begin position="205"/>
        <end position="223"/>
    </location>
</feature>
<dbReference type="InterPro" id="IPR002293">
    <property type="entry name" value="AA/rel_permease1"/>
</dbReference>
<keyword evidence="5 7" id="KW-1133">Transmembrane helix</keyword>
<reference evidence="8 9" key="1">
    <citation type="submission" date="2022-06" db="EMBL/GenBank/DDBJ databases">
        <title>Isolation of gut microbiota from human fecal samples.</title>
        <authorList>
            <person name="Pamer E.G."/>
            <person name="Barat B."/>
            <person name="Waligurski E."/>
            <person name="Medina S."/>
            <person name="Paddock L."/>
            <person name="Mostad J."/>
        </authorList>
    </citation>
    <scope>NUCLEOTIDE SEQUENCE [LARGE SCALE GENOMIC DNA]</scope>
    <source>
        <strain evidence="8 9">SL.3.17</strain>
    </source>
</reference>
<proteinExistence type="predicted"/>
<evidence type="ECO:0000313" key="8">
    <source>
        <dbReference type="EMBL" id="MCQ4637315.1"/>
    </source>
</evidence>
<organism evidence="8 9">
    <name type="scientific">Anaerovorax odorimutans</name>
    <dbReference type="NCBI Taxonomy" id="109327"/>
    <lineage>
        <taxon>Bacteria</taxon>
        <taxon>Bacillati</taxon>
        <taxon>Bacillota</taxon>
        <taxon>Clostridia</taxon>
        <taxon>Peptostreptococcales</taxon>
        <taxon>Anaerovoracaceae</taxon>
        <taxon>Anaerovorax</taxon>
    </lineage>
</organism>
<dbReference type="PANTHER" id="PTHR45826:SF2">
    <property type="entry name" value="AMINO ACID TRANSPORTER"/>
    <property type="match status" value="1"/>
</dbReference>
<feature type="transmembrane region" description="Helical" evidence="7">
    <location>
        <begin position="27"/>
        <end position="46"/>
    </location>
</feature>
<evidence type="ECO:0000256" key="1">
    <source>
        <dbReference type="ARBA" id="ARBA00004651"/>
    </source>
</evidence>
<feature type="transmembrane region" description="Helical" evidence="7">
    <location>
        <begin position="164"/>
        <end position="185"/>
    </location>
</feature>
<dbReference type="Gene3D" id="1.20.1740.10">
    <property type="entry name" value="Amino acid/polyamine transporter I"/>
    <property type="match status" value="1"/>
</dbReference>
<feature type="transmembrane region" description="Helical" evidence="7">
    <location>
        <begin position="244"/>
        <end position="267"/>
    </location>
</feature>
<evidence type="ECO:0000256" key="6">
    <source>
        <dbReference type="ARBA" id="ARBA00023136"/>
    </source>
</evidence>
<feature type="transmembrane region" description="Helical" evidence="7">
    <location>
        <begin position="52"/>
        <end position="73"/>
    </location>
</feature>
<feature type="transmembrane region" description="Helical" evidence="7">
    <location>
        <begin position="399"/>
        <end position="423"/>
    </location>
</feature>
<feature type="transmembrane region" description="Helical" evidence="7">
    <location>
        <begin position="108"/>
        <end position="125"/>
    </location>
</feature>
<evidence type="ECO:0000313" key="9">
    <source>
        <dbReference type="Proteomes" id="UP001524502"/>
    </source>
</evidence>
<evidence type="ECO:0000256" key="7">
    <source>
        <dbReference type="SAM" id="Phobius"/>
    </source>
</evidence>
<keyword evidence="3" id="KW-1003">Cell membrane</keyword>
<keyword evidence="9" id="KW-1185">Reference proteome</keyword>
<feature type="transmembrane region" description="Helical" evidence="7">
    <location>
        <begin position="287"/>
        <end position="312"/>
    </location>
</feature>